<comment type="subcellular location">
    <subcellularLocation>
        <location evidence="1">Cell projection</location>
        <location evidence="1">Cilium</location>
    </subcellularLocation>
    <subcellularLocation>
        <location evidence="2">Cytoplasm</location>
    </subcellularLocation>
</comment>
<protein>
    <recommendedName>
        <fullName evidence="10">Leucine-rich repeat-containing protein 6</fullName>
    </recommendedName>
</protein>
<proteinExistence type="inferred from homology"/>
<dbReference type="Pfam" id="PF14580">
    <property type="entry name" value="LRR_9"/>
    <property type="match status" value="1"/>
</dbReference>
<dbReference type="GO" id="GO:0005929">
    <property type="term" value="C:cilium"/>
    <property type="evidence" value="ECO:0007669"/>
    <property type="project" value="UniProtKB-SubCell"/>
</dbReference>
<dbReference type="InterPro" id="IPR001611">
    <property type="entry name" value="Leu-rich_rpt"/>
</dbReference>
<evidence type="ECO:0000256" key="4">
    <source>
        <dbReference type="ARBA" id="ARBA00022614"/>
    </source>
</evidence>
<dbReference type="PROSITE" id="PS51450">
    <property type="entry name" value="LRR"/>
    <property type="match status" value="2"/>
</dbReference>
<name>A0AAN8LQD6_9TELE</name>
<dbReference type="PROSITE" id="PS51203">
    <property type="entry name" value="CS"/>
    <property type="match status" value="1"/>
</dbReference>
<dbReference type="GO" id="GO:0036158">
    <property type="term" value="P:outer dynein arm assembly"/>
    <property type="evidence" value="ECO:0007669"/>
    <property type="project" value="TreeGrafter"/>
</dbReference>
<dbReference type="InterPro" id="IPR056496">
    <property type="entry name" value="CS_DNAAF11_C"/>
</dbReference>
<evidence type="ECO:0000256" key="11">
    <source>
        <dbReference type="SAM" id="MobiDB-lite"/>
    </source>
</evidence>
<dbReference type="InterPro" id="IPR007052">
    <property type="entry name" value="CS_dom"/>
</dbReference>
<keyword evidence="3" id="KW-0963">Cytoplasm</keyword>
<evidence type="ECO:0000256" key="7">
    <source>
        <dbReference type="ARBA" id="ARBA00023069"/>
    </source>
</evidence>
<feature type="compositionally biased region" description="Basic and acidic residues" evidence="11">
    <location>
        <begin position="229"/>
        <end position="242"/>
    </location>
</feature>
<dbReference type="Gene3D" id="3.80.10.10">
    <property type="entry name" value="Ribonuclease Inhibitor"/>
    <property type="match status" value="1"/>
</dbReference>
<evidence type="ECO:0000256" key="3">
    <source>
        <dbReference type="ARBA" id="ARBA00022490"/>
    </source>
</evidence>
<dbReference type="InterPro" id="IPR032675">
    <property type="entry name" value="LRR_dom_sf"/>
</dbReference>
<evidence type="ECO:0000256" key="10">
    <source>
        <dbReference type="ARBA" id="ARBA00050057"/>
    </source>
</evidence>
<dbReference type="Proteomes" id="UP001356427">
    <property type="component" value="Unassembled WGS sequence"/>
</dbReference>
<dbReference type="PANTHER" id="PTHR18849:SF0">
    <property type="entry name" value="CILIA- AND FLAGELLA-ASSOCIATED PROTEIN 410-RELATED"/>
    <property type="match status" value="1"/>
</dbReference>
<dbReference type="CDD" id="cd00298">
    <property type="entry name" value="ACD_sHsps_p23-like"/>
    <property type="match status" value="1"/>
</dbReference>
<keyword evidence="6" id="KW-0175">Coiled coil</keyword>
<feature type="region of interest" description="Disordered" evidence="11">
    <location>
        <begin position="388"/>
        <end position="447"/>
    </location>
</feature>
<reference evidence="13 14" key="1">
    <citation type="submission" date="2021-04" db="EMBL/GenBank/DDBJ databases">
        <authorList>
            <person name="De Guttry C."/>
            <person name="Zahm M."/>
            <person name="Klopp C."/>
            <person name="Cabau C."/>
            <person name="Louis A."/>
            <person name="Berthelot C."/>
            <person name="Parey E."/>
            <person name="Roest Crollius H."/>
            <person name="Montfort J."/>
            <person name="Robinson-Rechavi M."/>
            <person name="Bucao C."/>
            <person name="Bouchez O."/>
            <person name="Gislard M."/>
            <person name="Lluch J."/>
            <person name="Milhes M."/>
            <person name="Lampietro C."/>
            <person name="Lopez Roques C."/>
            <person name="Donnadieu C."/>
            <person name="Braasch I."/>
            <person name="Desvignes T."/>
            <person name="Postlethwait J."/>
            <person name="Bobe J."/>
            <person name="Wedekind C."/>
            <person name="Guiguen Y."/>
        </authorList>
    </citation>
    <scope>NUCLEOTIDE SEQUENCE [LARGE SCALE GENOMIC DNA]</scope>
    <source>
        <strain evidence="13">Cs_M1</strain>
        <tissue evidence="13">Blood</tissue>
    </source>
</reference>
<sequence>MVLITEDMVRRRAEHNNCEILSLEEVSLHQQDIEKIEHIDKWCRDLKILYLQNNLIPRIENVYRLKKLEYLNLALNNVELIENLEGCESLQKLDLTVNFVGRLSSVESLKHNLHLRELFLVGNPCTEFEGYRQYVVASLPQLKYLDGKEIGRSERIRAGQGLDEVRRRIRQQEQDYLRKRVSEKEEAKREGGEAQRGPRKESSSSAKEKKPGFDGRWYTDINNTIPVPEENKEIQGREEKVKTSCLSSEDQEREFWEKPCAFTPESRLEAHRHLNEKKKAKERETVKTPKAPRTLITPHGRVMNVNEPKLDFNLTEDGDNNTIVLDLEVYRHMDTSLMDVDVQPTYVRVTVKGKIFQLVLPAEVRPDSSTAKRSQITGHLVLTMPKAQDEIKMTTPRPPKVSQSSNTPEEKTRKGNSRQRLEVDPSKHSGVDLANIVPRENSAGEGPLEMSRKRLITATEQTTFYDNFVDNPDVPPLI</sequence>
<dbReference type="SMART" id="SM00365">
    <property type="entry name" value="LRR_SD22"/>
    <property type="match status" value="3"/>
</dbReference>
<comment type="similarity">
    <text evidence="9">Belongs to the tilB family.</text>
</comment>
<keyword evidence="8" id="KW-0966">Cell projection</keyword>
<keyword evidence="7" id="KW-0969">Cilium</keyword>
<dbReference type="EMBL" id="JAGTTL010000016">
    <property type="protein sequence ID" value="KAK6310270.1"/>
    <property type="molecule type" value="Genomic_DNA"/>
</dbReference>
<dbReference type="Pfam" id="PF23602">
    <property type="entry name" value="CS_DNAAF11_C"/>
    <property type="match status" value="1"/>
</dbReference>
<dbReference type="FunFam" id="3.80.10.10:FF:000052">
    <property type="entry name" value="Leucine rich repeat containing 6"/>
    <property type="match status" value="1"/>
</dbReference>
<feature type="compositionally biased region" description="Basic and acidic residues" evidence="11">
    <location>
        <begin position="179"/>
        <end position="213"/>
    </location>
</feature>
<evidence type="ECO:0000256" key="6">
    <source>
        <dbReference type="ARBA" id="ARBA00023054"/>
    </source>
</evidence>
<dbReference type="AlphaFoldDB" id="A0AAN8LQD6"/>
<dbReference type="InterPro" id="IPR003603">
    <property type="entry name" value="U2A'_phosphoprotein32A_C"/>
</dbReference>
<dbReference type="GO" id="GO:0005737">
    <property type="term" value="C:cytoplasm"/>
    <property type="evidence" value="ECO:0007669"/>
    <property type="project" value="UniProtKB-SubCell"/>
</dbReference>
<evidence type="ECO:0000313" key="13">
    <source>
        <dbReference type="EMBL" id="KAK6310270.1"/>
    </source>
</evidence>
<evidence type="ECO:0000256" key="5">
    <source>
        <dbReference type="ARBA" id="ARBA00022737"/>
    </source>
</evidence>
<accession>A0AAN8LQD6</accession>
<evidence type="ECO:0000256" key="2">
    <source>
        <dbReference type="ARBA" id="ARBA00004496"/>
    </source>
</evidence>
<evidence type="ECO:0000256" key="9">
    <source>
        <dbReference type="ARBA" id="ARBA00049982"/>
    </source>
</evidence>
<evidence type="ECO:0000256" key="8">
    <source>
        <dbReference type="ARBA" id="ARBA00023273"/>
    </source>
</evidence>
<dbReference type="SUPFAM" id="SSF52058">
    <property type="entry name" value="L domain-like"/>
    <property type="match status" value="1"/>
</dbReference>
<keyword evidence="4" id="KW-0433">Leucine-rich repeat</keyword>
<feature type="domain" description="CS" evidence="12">
    <location>
        <begin position="305"/>
        <end position="402"/>
    </location>
</feature>
<evidence type="ECO:0000313" key="14">
    <source>
        <dbReference type="Proteomes" id="UP001356427"/>
    </source>
</evidence>
<feature type="region of interest" description="Disordered" evidence="11">
    <location>
        <begin position="179"/>
        <end position="245"/>
    </location>
</feature>
<gene>
    <name evidence="13" type="ORF">J4Q44_G00183250</name>
</gene>
<dbReference type="PANTHER" id="PTHR18849">
    <property type="entry name" value="LEUCINE RICH REPEAT PROTEIN"/>
    <property type="match status" value="1"/>
</dbReference>
<dbReference type="SMART" id="SM00446">
    <property type="entry name" value="LRRcap"/>
    <property type="match status" value="1"/>
</dbReference>
<keyword evidence="5" id="KW-0677">Repeat</keyword>
<evidence type="ECO:0000259" key="12">
    <source>
        <dbReference type="PROSITE" id="PS51203"/>
    </source>
</evidence>
<comment type="caution">
    <text evidence="13">The sequence shown here is derived from an EMBL/GenBank/DDBJ whole genome shotgun (WGS) entry which is preliminary data.</text>
</comment>
<keyword evidence="14" id="KW-1185">Reference proteome</keyword>
<organism evidence="13 14">
    <name type="scientific">Coregonus suidteri</name>
    <dbReference type="NCBI Taxonomy" id="861788"/>
    <lineage>
        <taxon>Eukaryota</taxon>
        <taxon>Metazoa</taxon>
        <taxon>Chordata</taxon>
        <taxon>Craniata</taxon>
        <taxon>Vertebrata</taxon>
        <taxon>Euteleostomi</taxon>
        <taxon>Actinopterygii</taxon>
        <taxon>Neopterygii</taxon>
        <taxon>Teleostei</taxon>
        <taxon>Protacanthopterygii</taxon>
        <taxon>Salmoniformes</taxon>
        <taxon>Salmonidae</taxon>
        <taxon>Coregoninae</taxon>
        <taxon>Coregonus</taxon>
    </lineage>
</organism>
<evidence type="ECO:0000256" key="1">
    <source>
        <dbReference type="ARBA" id="ARBA00004138"/>
    </source>
</evidence>
<feature type="compositionally biased region" description="Basic and acidic residues" evidence="11">
    <location>
        <begin position="408"/>
        <end position="430"/>
    </location>
</feature>